<feature type="signal peptide" evidence="1">
    <location>
        <begin position="1"/>
        <end position="22"/>
    </location>
</feature>
<organism evidence="2 3">
    <name type="scientific">Ancylostoma duodenale</name>
    <dbReference type="NCBI Taxonomy" id="51022"/>
    <lineage>
        <taxon>Eukaryota</taxon>
        <taxon>Metazoa</taxon>
        <taxon>Ecdysozoa</taxon>
        <taxon>Nematoda</taxon>
        <taxon>Chromadorea</taxon>
        <taxon>Rhabditida</taxon>
        <taxon>Rhabditina</taxon>
        <taxon>Rhabditomorpha</taxon>
        <taxon>Strongyloidea</taxon>
        <taxon>Ancylostomatidae</taxon>
        <taxon>Ancylostomatinae</taxon>
        <taxon>Ancylostoma</taxon>
    </lineage>
</organism>
<keyword evidence="3" id="KW-1185">Reference proteome</keyword>
<proteinExistence type="predicted"/>
<dbReference type="OrthoDB" id="262308at2759"/>
<dbReference type="AlphaFoldDB" id="A0A0C2G4W7"/>
<sequence>MRSLIPLTGLVSILLFLNAADANKFEKVKEIYSNPLAHGFGEDIDWVPWEDAIREGARQQQAHLPVDSQDMVPCL</sequence>
<protein>
    <submittedName>
        <fullName evidence="2">Uncharacterized protein</fullName>
    </submittedName>
</protein>
<reference evidence="2 3" key="1">
    <citation type="submission" date="2013-12" db="EMBL/GenBank/DDBJ databases">
        <title>Draft genome of the parsitic nematode Ancylostoma duodenale.</title>
        <authorList>
            <person name="Mitreva M."/>
        </authorList>
    </citation>
    <scope>NUCLEOTIDE SEQUENCE [LARGE SCALE GENOMIC DNA]</scope>
    <source>
        <strain evidence="2 3">Zhejiang</strain>
    </source>
</reference>
<feature type="chain" id="PRO_5002149233" evidence="1">
    <location>
        <begin position="23"/>
        <end position="75"/>
    </location>
</feature>
<evidence type="ECO:0000313" key="2">
    <source>
        <dbReference type="EMBL" id="KIH52101.1"/>
    </source>
</evidence>
<dbReference type="Proteomes" id="UP000054047">
    <property type="component" value="Unassembled WGS sequence"/>
</dbReference>
<dbReference type="EMBL" id="KN744567">
    <property type="protein sequence ID" value="KIH52101.1"/>
    <property type="molecule type" value="Genomic_DNA"/>
</dbReference>
<name>A0A0C2G4W7_9BILA</name>
<keyword evidence="1" id="KW-0732">Signal</keyword>
<accession>A0A0C2G4W7</accession>
<evidence type="ECO:0000256" key="1">
    <source>
        <dbReference type="SAM" id="SignalP"/>
    </source>
</evidence>
<evidence type="ECO:0000313" key="3">
    <source>
        <dbReference type="Proteomes" id="UP000054047"/>
    </source>
</evidence>
<gene>
    <name evidence="2" type="ORF">ANCDUO_17799</name>
</gene>